<evidence type="ECO:0000256" key="1">
    <source>
        <dbReference type="SAM" id="MobiDB-lite"/>
    </source>
</evidence>
<feature type="compositionally biased region" description="Polar residues" evidence="1">
    <location>
        <begin position="1"/>
        <end position="11"/>
    </location>
</feature>
<keyword evidence="3" id="KW-1185">Reference proteome</keyword>
<reference evidence="2 3" key="2">
    <citation type="submission" date="2018-11" db="EMBL/GenBank/DDBJ databases">
        <authorList>
            <consortium name="Pathogen Informatics"/>
        </authorList>
    </citation>
    <scope>NUCLEOTIDE SEQUENCE [LARGE SCALE GENOMIC DNA]</scope>
</reference>
<sequence>MVKTLTHSLYSIHSPDSKRPPFEFAFGSPQQPKSGSSIATNAEEQQRLRSAVLIGVEESNELPHLRHDREVQSVN</sequence>
<dbReference type="WBParaSite" id="TCNE_0000413701-mRNA-1">
    <property type="protein sequence ID" value="TCNE_0000413701-mRNA-1"/>
    <property type="gene ID" value="TCNE_0000413701"/>
</dbReference>
<evidence type="ECO:0000313" key="4">
    <source>
        <dbReference type="WBParaSite" id="TCNE_0000413701-mRNA-1"/>
    </source>
</evidence>
<feature type="compositionally biased region" description="Polar residues" evidence="1">
    <location>
        <begin position="28"/>
        <end position="43"/>
    </location>
</feature>
<dbReference type="AlphaFoldDB" id="A0A183U6L7"/>
<dbReference type="EMBL" id="UYWY01006401">
    <property type="protein sequence ID" value="VDM29855.1"/>
    <property type="molecule type" value="Genomic_DNA"/>
</dbReference>
<protein>
    <submittedName>
        <fullName evidence="2 4">Uncharacterized protein</fullName>
    </submittedName>
</protein>
<evidence type="ECO:0000313" key="2">
    <source>
        <dbReference type="EMBL" id="VDM29855.1"/>
    </source>
</evidence>
<gene>
    <name evidence="2" type="ORF">TCNE_LOCUS4138</name>
</gene>
<evidence type="ECO:0000313" key="3">
    <source>
        <dbReference type="Proteomes" id="UP000050794"/>
    </source>
</evidence>
<organism evidence="3 4">
    <name type="scientific">Toxocara canis</name>
    <name type="common">Canine roundworm</name>
    <dbReference type="NCBI Taxonomy" id="6265"/>
    <lineage>
        <taxon>Eukaryota</taxon>
        <taxon>Metazoa</taxon>
        <taxon>Ecdysozoa</taxon>
        <taxon>Nematoda</taxon>
        <taxon>Chromadorea</taxon>
        <taxon>Rhabditida</taxon>
        <taxon>Spirurina</taxon>
        <taxon>Ascaridomorpha</taxon>
        <taxon>Ascaridoidea</taxon>
        <taxon>Toxocaridae</taxon>
        <taxon>Toxocara</taxon>
    </lineage>
</organism>
<proteinExistence type="predicted"/>
<reference evidence="4" key="1">
    <citation type="submission" date="2016-06" db="UniProtKB">
        <authorList>
            <consortium name="WormBaseParasite"/>
        </authorList>
    </citation>
    <scope>IDENTIFICATION</scope>
</reference>
<dbReference type="Proteomes" id="UP000050794">
    <property type="component" value="Unassembled WGS sequence"/>
</dbReference>
<name>A0A183U6L7_TOXCA</name>
<accession>A0A183U6L7</accession>
<feature type="region of interest" description="Disordered" evidence="1">
    <location>
        <begin position="1"/>
        <end position="44"/>
    </location>
</feature>